<evidence type="ECO:0000313" key="2">
    <source>
        <dbReference type="Proteomes" id="UP000688137"/>
    </source>
</evidence>
<organism evidence="1 2">
    <name type="scientific">Paramecium primaurelia</name>
    <dbReference type="NCBI Taxonomy" id="5886"/>
    <lineage>
        <taxon>Eukaryota</taxon>
        <taxon>Sar</taxon>
        <taxon>Alveolata</taxon>
        <taxon>Ciliophora</taxon>
        <taxon>Intramacronucleata</taxon>
        <taxon>Oligohymenophorea</taxon>
        <taxon>Peniculida</taxon>
        <taxon>Parameciidae</taxon>
        <taxon>Paramecium</taxon>
    </lineage>
</organism>
<sequence length="45" mass="5437">MHKFDSQLFKLSVSQNEWDLTIRNKKWKAQIENKFITKLIMNNGL</sequence>
<evidence type="ECO:0000313" key="1">
    <source>
        <dbReference type="EMBL" id="CAD8062877.1"/>
    </source>
</evidence>
<gene>
    <name evidence="1" type="ORF">PPRIM_AZ9-3.1.T0340036</name>
</gene>
<comment type="caution">
    <text evidence="1">The sequence shown here is derived from an EMBL/GenBank/DDBJ whole genome shotgun (WGS) entry which is preliminary data.</text>
</comment>
<accession>A0A8S1L5Y9</accession>
<proteinExistence type="predicted"/>
<dbReference type="EMBL" id="CAJJDM010000033">
    <property type="protein sequence ID" value="CAD8062877.1"/>
    <property type="molecule type" value="Genomic_DNA"/>
</dbReference>
<reference evidence="1" key="1">
    <citation type="submission" date="2021-01" db="EMBL/GenBank/DDBJ databases">
        <authorList>
            <consortium name="Genoscope - CEA"/>
            <person name="William W."/>
        </authorList>
    </citation>
    <scope>NUCLEOTIDE SEQUENCE</scope>
</reference>
<keyword evidence="2" id="KW-1185">Reference proteome</keyword>
<dbReference type="AlphaFoldDB" id="A0A8S1L5Y9"/>
<name>A0A8S1L5Y9_PARPR</name>
<dbReference type="Proteomes" id="UP000688137">
    <property type="component" value="Unassembled WGS sequence"/>
</dbReference>
<protein>
    <submittedName>
        <fullName evidence="1">Uncharacterized protein</fullName>
    </submittedName>
</protein>